<dbReference type="Pfam" id="PF01451">
    <property type="entry name" value="LMWPc"/>
    <property type="match status" value="1"/>
</dbReference>
<dbReference type="EMBL" id="FOMJ01000006">
    <property type="protein sequence ID" value="SFD58644.1"/>
    <property type="molecule type" value="Genomic_DNA"/>
</dbReference>
<evidence type="ECO:0000259" key="2">
    <source>
        <dbReference type="SMART" id="SM00226"/>
    </source>
</evidence>
<dbReference type="SMART" id="SM00226">
    <property type="entry name" value="LMWPc"/>
    <property type="match status" value="1"/>
</dbReference>
<protein>
    <submittedName>
        <fullName evidence="3">Protein tyrosine phosphatase</fullName>
    </submittedName>
</protein>
<proteinExistence type="predicted"/>
<dbReference type="SUPFAM" id="SSF52788">
    <property type="entry name" value="Phosphotyrosine protein phosphatases I"/>
    <property type="match status" value="1"/>
</dbReference>
<dbReference type="STRING" id="1123397.SAMN05660831_01912"/>
<name>A0A1I1TJ85_9GAMM</name>
<dbReference type="AlphaFoldDB" id="A0A1I1TJ85"/>
<reference evidence="3 4" key="1">
    <citation type="submission" date="2016-10" db="EMBL/GenBank/DDBJ databases">
        <authorList>
            <person name="de Groot N.N."/>
        </authorList>
    </citation>
    <scope>NUCLEOTIDE SEQUENCE [LARGE SCALE GENOMIC DNA]</scope>
    <source>
        <strain evidence="3 4">HL3</strain>
    </source>
</reference>
<organism evidence="3 4">
    <name type="scientific">Thiohalospira halophila DSM 15071</name>
    <dbReference type="NCBI Taxonomy" id="1123397"/>
    <lineage>
        <taxon>Bacteria</taxon>
        <taxon>Pseudomonadati</taxon>
        <taxon>Pseudomonadota</taxon>
        <taxon>Gammaproteobacteria</taxon>
        <taxon>Thiohalospirales</taxon>
        <taxon>Thiohalospiraceae</taxon>
        <taxon>Thiohalospira</taxon>
    </lineage>
</organism>
<evidence type="ECO:0000313" key="4">
    <source>
        <dbReference type="Proteomes" id="UP000198611"/>
    </source>
</evidence>
<dbReference type="PANTHER" id="PTHR43428:SF1">
    <property type="entry name" value="ARSENATE REDUCTASE"/>
    <property type="match status" value="1"/>
</dbReference>
<evidence type="ECO:0000313" key="3">
    <source>
        <dbReference type="EMBL" id="SFD58644.1"/>
    </source>
</evidence>
<keyword evidence="1" id="KW-0059">Arsenical resistance</keyword>
<dbReference type="PANTHER" id="PTHR43428">
    <property type="entry name" value="ARSENATE REDUCTASE"/>
    <property type="match status" value="1"/>
</dbReference>
<dbReference type="InterPro" id="IPR036196">
    <property type="entry name" value="Ptyr_pPase_sf"/>
</dbReference>
<feature type="domain" description="Phosphotyrosine protein phosphatase I" evidence="2">
    <location>
        <begin position="5"/>
        <end position="138"/>
    </location>
</feature>
<evidence type="ECO:0000256" key="1">
    <source>
        <dbReference type="ARBA" id="ARBA00022849"/>
    </source>
</evidence>
<dbReference type="InterPro" id="IPR023485">
    <property type="entry name" value="Ptyr_pPase"/>
</dbReference>
<gene>
    <name evidence="3" type="ORF">SAMN05660831_01912</name>
</gene>
<sequence>MTSPVRVLFLCTGNSARSQMAEALLRRYGGADFEVRSAGTDPQGVHPLTLRMLEECGVATDGLRSEPLEQYTGEAFDYIITVCDRARDNCPTFPGDAERIHWGFEDPAAASGDEAARLAVFRRVYNEIAGRIRTWVETARKGRR</sequence>
<dbReference type="Gene3D" id="3.40.50.2300">
    <property type="match status" value="1"/>
</dbReference>
<dbReference type="Proteomes" id="UP000198611">
    <property type="component" value="Unassembled WGS sequence"/>
</dbReference>
<dbReference type="GO" id="GO:0046685">
    <property type="term" value="P:response to arsenic-containing substance"/>
    <property type="evidence" value="ECO:0007669"/>
    <property type="project" value="UniProtKB-KW"/>
</dbReference>
<dbReference type="OrthoDB" id="9793058at2"/>
<accession>A0A1I1TJ85</accession>
<dbReference type="RefSeq" id="WP_093428542.1">
    <property type="nucleotide sequence ID" value="NZ_FOMJ01000006.1"/>
</dbReference>
<dbReference type="CDD" id="cd16345">
    <property type="entry name" value="LMWP_ArsC"/>
    <property type="match status" value="1"/>
</dbReference>
<keyword evidence="4" id="KW-1185">Reference proteome</keyword>